<evidence type="ECO:0000313" key="2">
    <source>
        <dbReference type="Proteomes" id="UP000510822"/>
    </source>
</evidence>
<protein>
    <submittedName>
        <fullName evidence="1">Uncharacterized protein</fullName>
    </submittedName>
</protein>
<dbReference type="EMBL" id="CP058952">
    <property type="protein sequence ID" value="QLI83026.1"/>
    <property type="molecule type" value="Genomic_DNA"/>
</dbReference>
<gene>
    <name evidence="1" type="ORF">HZU75_16675</name>
</gene>
<dbReference type="KEGG" id="cfon:HZU75_16675"/>
<proteinExistence type="predicted"/>
<reference evidence="1 2" key="1">
    <citation type="journal article" date="2016" name="Int. J. Syst. Evol. Microbiol.">
        <title>Chitinibacter fontanus sp. nov., isolated from a spring.</title>
        <authorList>
            <person name="Sheu S.Y."/>
            <person name="Li Y.S."/>
            <person name="Young C.C."/>
            <person name="Chen W.M."/>
        </authorList>
    </citation>
    <scope>NUCLEOTIDE SEQUENCE [LARGE SCALE GENOMIC DNA]</scope>
    <source>
        <strain evidence="1 2">STM-7</strain>
    </source>
</reference>
<name>A0A7D5ZG72_9NEIS</name>
<dbReference type="AlphaFoldDB" id="A0A7D5ZG72"/>
<keyword evidence="2" id="KW-1185">Reference proteome</keyword>
<dbReference type="Proteomes" id="UP000510822">
    <property type="component" value="Chromosome"/>
</dbReference>
<evidence type="ECO:0000313" key="1">
    <source>
        <dbReference type="EMBL" id="QLI83026.1"/>
    </source>
</evidence>
<organism evidence="1 2">
    <name type="scientific">Chitinibacter fontanus</name>
    <dbReference type="NCBI Taxonomy" id="1737446"/>
    <lineage>
        <taxon>Bacteria</taxon>
        <taxon>Pseudomonadati</taxon>
        <taxon>Pseudomonadota</taxon>
        <taxon>Betaproteobacteria</taxon>
        <taxon>Neisseriales</taxon>
        <taxon>Chitinibacteraceae</taxon>
        <taxon>Chitinibacter</taxon>
    </lineage>
</organism>
<accession>A0A7D5ZG72</accession>
<dbReference type="RefSeq" id="WP_180307097.1">
    <property type="nucleotide sequence ID" value="NZ_CP058952.1"/>
</dbReference>
<sequence>MPVRPSEYCDDLSAAIAQYLVAADEVLKRVDHLLHSEHGNDSAKNLAPFFQ</sequence>